<reference evidence="4 6" key="3">
    <citation type="journal article" date="2014" name="PLoS Genet.">
        <title>Phylogenetically driven sequencing of extremely halophilic archaea reveals strategies for static and dynamic osmo-response.</title>
        <authorList>
            <person name="Becker E.A."/>
            <person name="Seitzer P.M."/>
            <person name="Tritt A."/>
            <person name="Larsen D."/>
            <person name="Krusor M."/>
            <person name="Yao A.I."/>
            <person name="Wu D."/>
            <person name="Madern D."/>
            <person name="Eisen J.A."/>
            <person name="Darling A.E."/>
            <person name="Facciotti M.T."/>
        </authorList>
    </citation>
    <scope>NUCLEOTIDE SEQUENCE [LARGE SCALE GENOMIC DNA]</scope>
    <source>
        <strain evidence="6">ATCC 43099 / DSM 3394 / CCM 3739 / CIP 104546 / IAM 13178 / JCM 8861 / NBRC 102185 / NCIMB 2190 / MS3</strain>
        <strain evidence="4">MS-3</strain>
    </source>
</reference>
<feature type="domain" description="UspA" evidence="2">
    <location>
        <begin position="1"/>
        <end position="140"/>
    </location>
</feature>
<gene>
    <name evidence="3" type="ordered locus">Nmag_3732</name>
    <name evidence="4" type="ORF">C500_00572</name>
</gene>
<dbReference type="Proteomes" id="UP000001879">
    <property type="component" value="Plasmid pNMAG01"/>
</dbReference>
<dbReference type="AlphaFoldDB" id="D3T115"/>
<geneLocation type="plasmid" evidence="3 5">
    <name>pNMAG01</name>
</geneLocation>
<reference evidence="5" key="1">
    <citation type="submission" date="2010-02" db="EMBL/GenBank/DDBJ databases">
        <title>Complete sequence of plasmid 1 of Natrialba magadii ATCC 43099.</title>
        <authorList>
            <consortium name="US DOE Joint Genome Institute"/>
            <person name="Lucas S."/>
            <person name="Copeland A."/>
            <person name="Lapidus A."/>
            <person name="Cheng J.-F."/>
            <person name="Bruce D."/>
            <person name="Goodwin L."/>
            <person name="Pitluck S."/>
            <person name="Davenport K."/>
            <person name="Saunders E."/>
            <person name="Detter J.C."/>
            <person name="Han C."/>
            <person name="Tapia R."/>
            <person name="Land M."/>
            <person name="Hauser L."/>
            <person name="Kyrpides N."/>
            <person name="Mikhailova N."/>
            <person name="De Castro R.E."/>
            <person name="Maupin-Furlow J.A."/>
            <person name="Woyke T."/>
        </authorList>
    </citation>
    <scope>NUCLEOTIDE SEQUENCE [LARGE SCALE GENOMIC DNA]</scope>
    <source>
        <strain evidence="5">ATCC 43099 / DSM 3394 / CCM 3739 / CIP 104546 / IAM 13178 / JCM 8861 / NBRC 102185 / NCIMB 2190 / MS3</strain>
        <plasmid evidence="5">pNMAG01</plasmid>
    </source>
</reference>
<dbReference type="RefSeq" id="WP_004267007.1">
    <property type="nucleotide sequence ID" value="NC_013923.1"/>
</dbReference>
<evidence type="ECO:0000256" key="1">
    <source>
        <dbReference type="ARBA" id="ARBA00008791"/>
    </source>
</evidence>
<dbReference type="PANTHER" id="PTHR46268:SF6">
    <property type="entry name" value="UNIVERSAL STRESS PROTEIN UP12"/>
    <property type="match status" value="1"/>
</dbReference>
<dbReference type="PANTHER" id="PTHR46268">
    <property type="entry name" value="STRESS RESPONSE PROTEIN NHAX"/>
    <property type="match status" value="1"/>
</dbReference>
<dbReference type="Gene3D" id="3.40.50.620">
    <property type="entry name" value="HUPs"/>
    <property type="match status" value="1"/>
</dbReference>
<dbReference type="InterPro" id="IPR006015">
    <property type="entry name" value="Universal_stress_UspA"/>
</dbReference>
<dbReference type="Proteomes" id="UP000011543">
    <property type="component" value="Unassembled WGS sequence"/>
</dbReference>
<sequence>MYDQLLVPTDGSDFATDAAETAFDLAETLDCPVAIICVVELGPLGSVRFPGEDSSAAETLTGRAESFVTELESSATERGIETTAEVRTGTPVHEILEYAGEIDADLIVMGSRGRGGIGRMMLGSVTDGVTRHSPTDVLVVGDGQVGQVDFDE</sequence>
<evidence type="ECO:0000313" key="3">
    <source>
        <dbReference type="EMBL" id="ADD07274.1"/>
    </source>
</evidence>
<keyword evidence="5" id="KW-1185">Reference proteome</keyword>
<name>D3T115_NATMM</name>
<dbReference type="KEGG" id="nmg:Nmag_3732"/>
<dbReference type="Pfam" id="PF00582">
    <property type="entry name" value="Usp"/>
    <property type="match status" value="1"/>
</dbReference>
<dbReference type="PATRIC" id="fig|547559.17.peg.105"/>
<organism evidence="3 5">
    <name type="scientific">Natrialba magadii (strain ATCC 43099 / DSM 3394 / CCM 3739 / CIP 104546 / IAM 13178 / JCM 8861 / NBRC 102185 / NCIMB 2190 / MS3)</name>
    <name type="common">Natronobacterium magadii</name>
    <dbReference type="NCBI Taxonomy" id="547559"/>
    <lineage>
        <taxon>Archaea</taxon>
        <taxon>Methanobacteriati</taxon>
        <taxon>Methanobacteriota</taxon>
        <taxon>Stenosarchaea group</taxon>
        <taxon>Halobacteria</taxon>
        <taxon>Halobacteriales</taxon>
        <taxon>Natrialbaceae</taxon>
        <taxon>Natrialba</taxon>
    </lineage>
</organism>
<comment type="similarity">
    <text evidence="1">Belongs to the universal stress protein A family.</text>
</comment>
<dbReference type="HOGENOM" id="CLU_049301_11_0_2"/>
<dbReference type="PRINTS" id="PR01438">
    <property type="entry name" value="UNVRSLSTRESS"/>
</dbReference>
<reference evidence="3 5" key="2">
    <citation type="journal article" date="2012" name="BMC Genomics">
        <title>A comparative genomics perspective on the genetic content of the alkaliphilic haloarchaeon Natrialba magadii ATCC 43099T.</title>
        <authorList>
            <person name="Siddaramappa S."/>
            <person name="Challacombe J.F."/>
            <person name="Decastro R.E."/>
            <person name="Pfeiffer F."/>
            <person name="Sastre D.E."/>
            <person name="Gimenez M.I."/>
            <person name="Paggi R.A."/>
            <person name="Detter J.C."/>
            <person name="Davenport K.W."/>
            <person name="Goodwin L.A."/>
            <person name="Kyrpides N."/>
            <person name="Tapia R."/>
            <person name="Pitluck S."/>
            <person name="Lucas S."/>
            <person name="Woyke T."/>
            <person name="Maupin-Furlow J.A."/>
        </authorList>
    </citation>
    <scope>NUCLEOTIDE SEQUENCE [LARGE SCALE GENOMIC DNA]</scope>
    <source>
        <strain evidence="3">ATCC 43099</strain>
        <strain evidence="5">ATCC 43099 / DSM 3394 / CCM 3739 / CIP 104546 / IAM 13178 / JCM 8861 / NBRC 102185 / NCIMB 2190 / MS3</strain>
    </source>
</reference>
<proteinExistence type="inferred from homology"/>
<dbReference type="EMBL" id="AOHS01000007">
    <property type="protein sequence ID" value="ELY34383.1"/>
    <property type="molecule type" value="Genomic_DNA"/>
</dbReference>
<evidence type="ECO:0000313" key="5">
    <source>
        <dbReference type="Proteomes" id="UP000001879"/>
    </source>
</evidence>
<accession>D3T115</accession>
<dbReference type="InterPro" id="IPR006016">
    <property type="entry name" value="UspA"/>
</dbReference>
<evidence type="ECO:0000313" key="4">
    <source>
        <dbReference type="EMBL" id="ELY34383.1"/>
    </source>
</evidence>
<evidence type="ECO:0000259" key="2">
    <source>
        <dbReference type="Pfam" id="PF00582"/>
    </source>
</evidence>
<reference evidence="3" key="4">
    <citation type="submission" date="2016-09" db="EMBL/GenBank/DDBJ databases">
        <authorList>
            <person name="Pfeiffer F."/>
        </authorList>
    </citation>
    <scope>NUCLEOTIDE SEQUENCE</scope>
    <source>
        <strain evidence="3">ATCC 43099</strain>
        <plasmid evidence="3">pNMAG01</plasmid>
    </source>
</reference>
<protein>
    <submittedName>
        <fullName evidence="3">UspA domain protein</fullName>
    </submittedName>
    <submittedName>
        <fullName evidence="4">UspA domain-containing protein</fullName>
    </submittedName>
</protein>
<dbReference type="EMBL" id="CP001933">
    <property type="protein sequence ID" value="ADD07274.1"/>
    <property type="molecule type" value="Genomic_DNA"/>
</dbReference>
<dbReference type="GeneID" id="8826600"/>
<dbReference type="OrthoDB" id="105697at2157"/>
<dbReference type="CDD" id="cd00293">
    <property type="entry name" value="USP-like"/>
    <property type="match status" value="1"/>
</dbReference>
<dbReference type="InterPro" id="IPR014729">
    <property type="entry name" value="Rossmann-like_a/b/a_fold"/>
</dbReference>
<keyword evidence="3" id="KW-0614">Plasmid</keyword>
<dbReference type="SUPFAM" id="SSF52402">
    <property type="entry name" value="Adenine nucleotide alpha hydrolases-like"/>
    <property type="match status" value="1"/>
</dbReference>
<evidence type="ECO:0000313" key="6">
    <source>
        <dbReference type="Proteomes" id="UP000011543"/>
    </source>
</evidence>